<evidence type="ECO:0000256" key="8">
    <source>
        <dbReference type="ARBA" id="ARBA00023170"/>
    </source>
</evidence>
<evidence type="ECO:0000256" key="5">
    <source>
        <dbReference type="ARBA" id="ARBA00022729"/>
    </source>
</evidence>
<dbReference type="Gene3D" id="2.170.130.10">
    <property type="entry name" value="TonB-dependent receptor, plug domain"/>
    <property type="match status" value="1"/>
</dbReference>
<keyword evidence="10" id="KW-0802">TPR repeat</keyword>
<dbReference type="GO" id="GO:0015344">
    <property type="term" value="F:siderophore uptake transmembrane transporter activity"/>
    <property type="evidence" value="ECO:0007669"/>
    <property type="project" value="TreeGrafter"/>
</dbReference>
<comment type="similarity">
    <text evidence="11 12">Belongs to the TonB-dependent receptor family.</text>
</comment>
<dbReference type="Pfam" id="PF14559">
    <property type="entry name" value="TPR_19"/>
    <property type="match status" value="1"/>
</dbReference>
<keyword evidence="7 11" id="KW-0472">Membrane</keyword>
<dbReference type="GO" id="GO:0009279">
    <property type="term" value="C:cell outer membrane"/>
    <property type="evidence" value="ECO:0007669"/>
    <property type="project" value="UniProtKB-SubCell"/>
</dbReference>
<dbReference type="GO" id="GO:0044718">
    <property type="term" value="P:siderophore transmembrane transport"/>
    <property type="evidence" value="ECO:0007669"/>
    <property type="project" value="TreeGrafter"/>
</dbReference>
<dbReference type="Pfam" id="PF00593">
    <property type="entry name" value="TonB_dep_Rec_b-barrel"/>
    <property type="match status" value="1"/>
</dbReference>
<dbReference type="PANTHER" id="PTHR30069">
    <property type="entry name" value="TONB-DEPENDENT OUTER MEMBRANE RECEPTOR"/>
    <property type="match status" value="1"/>
</dbReference>
<keyword evidence="3 11" id="KW-1134">Transmembrane beta strand</keyword>
<evidence type="ECO:0000256" key="1">
    <source>
        <dbReference type="ARBA" id="ARBA00004571"/>
    </source>
</evidence>
<keyword evidence="5 14" id="KW-0732">Signal</keyword>
<evidence type="ECO:0000256" key="4">
    <source>
        <dbReference type="ARBA" id="ARBA00022692"/>
    </source>
</evidence>
<evidence type="ECO:0000259" key="16">
    <source>
        <dbReference type="Pfam" id="PF07715"/>
    </source>
</evidence>
<dbReference type="InterPro" id="IPR036942">
    <property type="entry name" value="Beta-barrel_TonB_sf"/>
</dbReference>
<evidence type="ECO:0000256" key="2">
    <source>
        <dbReference type="ARBA" id="ARBA00022448"/>
    </source>
</evidence>
<dbReference type="SUPFAM" id="SSF48452">
    <property type="entry name" value="TPR-like"/>
    <property type="match status" value="1"/>
</dbReference>
<proteinExistence type="inferred from homology"/>
<keyword evidence="8 17" id="KW-0675">Receptor</keyword>
<feature type="compositionally biased region" description="Low complexity" evidence="13">
    <location>
        <begin position="169"/>
        <end position="185"/>
    </location>
</feature>
<reference evidence="18" key="1">
    <citation type="submission" date="2018-09" db="EMBL/GenBank/DDBJ databases">
        <authorList>
            <person name="Livingstone P.G."/>
            <person name="Whitworth D.E."/>
        </authorList>
    </citation>
    <scope>NUCLEOTIDE SEQUENCE [LARGE SCALE GENOMIC DNA]</scope>
    <source>
        <strain evidence="18">CA040B</strain>
    </source>
</reference>
<accession>A0A3A8MAD3</accession>
<feature type="signal peptide" evidence="14">
    <location>
        <begin position="1"/>
        <end position="24"/>
    </location>
</feature>
<dbReference type="PROSITE" id="PS52016">
    <property type="entry name" value="TONB_DEPENDENT_REC_3"/>
    <property type="match status" value="1"/>
</dbReference>
<feature type="domain" description="TonB-dependent receptor plug" evidence="16">
    <location>
        <begin position="223"/>
        <end position="330"/>
    </location>
</feature>
<dbReference type="Pfam" id="PF07715">
    <property type="entry name" value="Plug"/>
    <property type="match status" value="1"/>
</dbReference>
<feature type="domain" description="TonB-dependent receptor-like beta-barrel" evidence="15">
    <location>
        <begin position="384"/>
        <end position="822"/>
    </location>
</feature>
<dbReference type="InterPro" id="IPR000531">
    <property type="entry name" value="Beta-barrel_TonB"/>
</dbReference>
<keyword evidence="6 12" id="KW-0798">TonB box</keyword>
<dbReference type="OrthoDB" id="9763670at2"/>
<evidence type="ECO:0000256" key="11">
    <source>
        <dbReference type="PROSITE-ProRule" id="PRU01360"/>
    </source>
</evidence>
<evidence type="ECO:0000313" key="17">
    <source>
        <dbReference type="EMBL" id="RKH29213.1"/>
    </source>
</evidence>
<feature type="repeat" description="TPR" evidence="10">
    <location>
        <begin position="63"/>
        <end position="96"/>
    </location>
</feature>
<dbReference type="Gene3D" id="1.25.40.10">
    <property type="entry name" value="Tetratricopeptide repeat domain"/>
    <property type="match status" value="1"/>
</dbReference>
<evidence type="ECO:0000256" key="13">
    <source>
        <dbReference type="SAM" id="MobiDB-lite"/>
    </source>
</evidence>
<dbReference type="InterPro" id="IPR039426">
    <property type="entry name" value="TonB-dep_rcpt-like"/>
</dbReference>
<sequence>MTIPTVFRRGALLALCLCATEALADARLEARRHFRNGMNLIEQKQFDEGIAELEEAYKIKPHPSVLYNIARAYQDAGRLAEALDAFKRYLASNPPDAASVQAQVTRLEATQQAASAEAPPPGSAPGTTGTPGSSLPMPPPPPTSIQAQQQLATLMERLEKAVNRAESLTASSTPQTQASTAAPASGSEERGASEQGDTSGDQGFVPYEERVVTASRRAQSSLEAPNATTVITAEDIRLSGATTLPELLRRVPGADVMAMGVGSANVSLRGFNQRLSNKVLVLVDGRTEYQDFIGLTVWAGLPVGLEEIDRIEVIRGPGSALYGANAMLGVINIITQAPGTGRRARFSAMAGGGNTVQGSFVSHGQNGALRYRASAAYRQEDKWTRDYASSRPDFALRDENPDLGMRGARGNLSTVYALSEGRSVGLSGGVHRYNTEIYPLGLLRNYSMDALGAYAKGDVELGSVKLKGFWNHLSGTAGPQYEAIGQRSLVTDIESNVFNGEVLYARGFELAGEHQVNIGVEGRLKRVAFGYLDGNLREEFHAAAFIQDEWRIVQPLRLVVSYRVDRHPLLDKGQPGIAQSPRLSAVFQPMEGNAFRASVATAFREPTFLESYTRLPVPVPGVNGVSVLTTGNRQLRPERLNALELGWRGESPRLGLDWDVALYQNTVKDLIGLSPVQRLPAGEAYDSGSGSYLVGRSLFTNENAIYTARGAEAGISLSPIDGLGIKASAAFQHVNSDLPEEGQCGPCSQAPGFRLFGGVTYRTRRDLEFGIDAAFTSSTTWIEREPAAVDPTRVDLLANNLPAYTVVNARVGYDVAKDFASVALMGSQLGGGHAEHPFGNRIERRVFATLTVTP</sequence>
<dbReference type="InterPro" id="IPR012910">
    <property type="entry name" value="Plug_dom"/>
</dbReference>
<keyword evidence="4 11" id="KW-0812">Transmembrane</keyword>
<comment type="caution">
    <text evidence="17">The sequence shown here is derived from an EMBL/GenBank/DDBJ whole genome shotgun (WGS) entry which is preliminary data.</text>
</comment>
<evidence type="ECO:0000256" key="9">
    <source>
        <dbReference type="ARBA" id="ARBA00023237"/>
    </source>
</evidence>
<dbReference type="PANTHER" id="PTHR30069:SF29">
    <property type="entry name" value="HEMOGLOBIN AND HEMOGLOBIN-HAPTOGLOBIN-BINDING PROTEIN 1-RELATED"/>
    <property type="match status" value="1"/>
</dbReference>
<dbReference type="EMBL" id="RAWG01000508">
    <property type="protein sequence ID" value="RKH29213.1"/>
    <property type="molecule type" value="Genomic_DNA"/>
</dbReference>
<keyword evidence="2 11" id="KW-0813">Transport</keyword>
<evidence type="ECO:0000256" key="12">
    <source>
        <dbReference type="RuleBase" id="RU003357"/>
    </source>
</evidence>
<evidence type="ECO:0000256" key="3">
    <source>
        <dbReference type="ARBA" id="ARBA00022452"/>
    </source>
</evidence>
<dbReference type="InterPro" id="IPR019734">
    <property type="entry name" value="TPR_rpt"/>
</dbReference>
<keyword evidence="9 11" id="KW-0998">Cell outer membrane</keyword>
<dbReference type="InterPro" id="IPR011990">
    <property type="entry name" value="TPR-like_helical_dom_sf"/>
</dbReference>
<evidence type="ECO:0000256" key="14">
    <source>
        <dbReference type="SAM" id="SignalP"/>
    </source>
</evidence>
<feature type="compositionally biased region" description="Low complexity" evidence="13">
    <location>
        <begin position="124"/>
        <end position="135"/>
    </location>
</feature>
<organism evidence="17 18">
    <name type="scientific">Corallococcus sicarius</name>
    <dbReference type="NCBI Taxonomy" id="2316726"/>
    <lineage>
        <taxon>Bacteria</taxon>
        <taxon>Pseudomonadati</taxon>
        <taxon>Myxococcota</taxon>
        <taxon>Myxococcia</taxon>
        <taxon>Myxococcales</taxon>
        <taxon>Cystobacterineae</taxon>
        <taxon>Myxococcaceae</taxon>
        <taxon>Corallococcus</taxon>
    </lineage>
</organism>
<feature type="region of interest" description="Disordered" evidence="13">
    <location>
        <begin position="108"/>
        <end position="148"/>
    </location>
</feature>
<feature type="chain" id="PRO_5017178500" evidence="14">
    <location>
        <begin position="25"/>
        <end position="854"/>
    </location>
</feature>
<evidence type="ECO:0000256" key="7">
    <source>
        <dbReference type="ARBA" id="ARBA00023136"/>
    </source>
</evidence>
<evidence type="ECO:0000259" key="15">
    <source>
        <dbReference type="Pfam" id="PF00593"/>
    </source>
</evidence>
<dbReference type="RefSeq" id="WP_120630351.1">
    <property type="nucleotide sequence ID" value="NZ_RAWG01000508.1"/>
</dbReference>
<dbReference type="SUPFAM" id="SSF56935">
    <property type="entry name" value="Porins"/>
    <property type="match status" value="1"/>
</dbReference>
<evidence type="ECO:0000256" key="6">
    <source>
        <dbReference type="ARBA" id="ARBA00023077"/>
    </source>
</evidence>
<keyword evidence="18" id="KW-1185">Reference proteome</keyword>
<dbReference type="CDD" id="cd01347">
    <property type="entry name" value="ligand_gated_channel"/>
    <property type="match status" value="1"/>
</dbReference>
<gene>
    <name evidence="17" type="ORF">D7X12_39750</name>
</gene>
<dbReference type="Gene3D" id="2.40.170.20">
    <property type="entry name" value="TonB-dependent receptor, beta-barrel domain"/>
    <property type="match status" value="1"/>
</dbReference>
<evidence type="ECO:0000313" key="18">
    <source>
        <dbReference type="Proteomes" id="UP000273405"/>
    </source>
</evidence>
<dbReference type="InterPro" id="IPR037066">
    <property type="entry name" value="Plug_dom_sf"/>
</dbReference>
<comment type="subcellular location">
    <subcellularLocation>
        <location evidence="1 11">Cell outer membrane</location>
        <topology evidence="1 11">Multi-pass membrane protein</topology>
    </subcellularLocation>
</comment>
<protein>
    <submittedName>
        <fullName evidence="17">TonB-dependent receptor</fullName>
    </submittedName>
</protein>
<evidence type="ECO:0000256" key="10">
    <source>
        <dbReference type="PROSITE-ProRule" id="PRU00339"/>
    </source>
</evidence>
<dbReference type="AlphaFoldDB" id="A0A3A8MAD3"/>
<dbReference type="Proteomes" id="UP000273405">
    <property type="component" value="Unassembled WGS sequence"/>
</dbReference>
<feature type="region of interest" description="Disordered" evidence="13">
    <location>
        <begin position="163"/>
        <end position="204"/>
    </location>
</feature>
<dbReference type="PROSITE" id="PS50005">
    <property type="entry name" value="TPR"/>
    <property type="match status" value="1"/>
</dbReference>
<name>A0A3A8MAD3_9BACT</name>